<proteinExistence type="predicted"/>
<dbReference type="Gene3D" id="3.40.50.720">
    <property type="entry name" value="NAD(P)-binding Rossmann-like Domain"/>
    <property type="match status" value="1"/>
</dbReference>
<dbReference type="GO" id="GO:0016491">
    <property type="term" value="F:oxidoreductase activity"/>
    <property type="evidence" value="ECO:0007669"/>
    <property type="project" value="UniProtKB-KW"/>
</dbReference>
<dbReference type="STRING" id="313595.P700755_001205"/>
<dbReference type="RefSeq" id="WP_015023754.1">
    <property type="nucleotide sequence ID" value="NC_018721.1"/>
</dbReference>
<dbReference type="HOGENOM" id="CLU_010194_44_5_10"/>
<organism evidence="2 3">
    <name type="scientific">Psychroflexus torquis (strain ATCC 700755 / CIP 106069 / ACAM 623)</name>
    <dbReference type="NCBI Taxonomy" id="313595"/>
    <lineage>
        <taxon>Bacteria</taxon>
        <taxon>Pseudomonadati</taxon>
        <taxon>Bacteroidota</taxon>
        <taxon>Flavobacteriia</taxon>
        <taxon>Flavobacteriales</taxon>
        <taxon>Flavobacteriaceae</taxon>
        <taxon>Psychroflexus</taxon>
    </lineage>
</organism>
<dbReference type="CDD" id="cd05327">
    <property type="entry name" value="retinol-DH_like_SDR_c_like"/>
    <property type="match status" value="1"/>
</dbReference>
<dbReference type="NCBIfam" id="NF004846">
    <property type="entry name" value="PRK06197.1"/>
    <property type="match status" value="1"/>
</dbReference>
<keyword evidence="1" id="KW-0560">Oxidoreductase</keyword>
<dbReference type="KEGG" id="ptq:P700755_001205"/>
<evidence type="ECO:0000256" key="1">
    <source>
        <dbReference type="ARBA" id="ARBA00023002"/>
    </source>
</evidence>
<dbReference type="OrthoDB" id="56744at2"/>
<dbReference type="AlphaFoldDB" id="K4IE75"/>
<dbReference type="Pfam" id="PF00106">
    <property type="entry name" value="adh_short"/>
    <property type="match status" value="1"/>
</dbReference>
<name>K4IE75_PSYTT</name>
<evidence type="ECO:0000313" key="2">
    <source>
        <dbReference type="EMBL" id="AFU68148.1"/>
    </source>
</evidence>
<dbReference type="SUPFAM" id="SSF51735">
    <property type="entry name" value="NAD(P)-binding Rossmann-fold domains"/>
    <property type="match status" value="1"/>
</dbReference>
<keyword evidence="3" id="KW-1185">Reference proteome</keyword>
<reference evidence="2" key="1">
    <citation type="submission" date="2006-03" db="EMBL/GenBank/DDBJ databases">
        <authorList>
            <person name="Bowman J."/>
            <person name="Ferriera S."/>
            <person name="Johnson J."/>
            <person name="Kravitz S."/>
            <person name="Halpern A."/>
            <person name="Remington K."/>
            <person name="Beeson K."/>
            <person name="Tran B."/>
            <person name="Rogers Y.-H."/>
            <person name="Friedman R."/>
            <person name="Venter J.C."/>
        </authorList>
    </citation>
    <scope>NUCLEOTIDE SEQUENCE [LARGE SCALE GENOMIC DNA]</scope>
    <source>
        <strain evidence="2">ATCC 700755</strain>
    </source>
</reference>
<sequence>MTNLNWTSEDIPNQSNKVIVITGATSGLGKQATKVLASKNAKVILAVRNTQKAEDVVMEIRKDFPNAKLEIRHLDLGKLKSVQTFAEEFTSDYSQLDVLINNAGIMMCPYSKTEDGFEIQMGTNHFGHFALTGLLIPLLLETKDSRVVATSSIAHKSGSINFDDINWESRKYSTIKAYSDSKLANLYFTYELVRKYKGNPNAPLFTVAHPGGTNTDLGRHMSITRLLAPLFGQNVETGTLPSLRAATDLNATSGDYFGPKSFFESRGYPVIVQPNKMAQNEENAKRLWEISEQLTGVKY</sequence>
<reference evidence="2" key="2">
    <citation type="submission" date="2012-09" db="EMBL/GenBank/DDBJ databases">
        <title>The complete sequence of Psychroflexus torquis an extreme psychrophile from sea-ice that is stimulated by light.</title>
        <authorList>
            <person name="Feng S."/>
            <person name="Powell S.M."/>
            <person name="Bowman J.P."/>
        </authorList>
    </citation>
    <scope>NUCLEOTIDE SEQUENCE [LARGE SCALE GENOMIC DNA]</scope>
    <source>
        <strain evidence="2">ATCC 700755</strain>
    </source>
</reference>
<dbReference type="InterPro" id="IPR002347">
    <property type="entry name" value="SDR_fam"/>
</dbReference>
<gene>
    <name evidence="2" type="ordered locus">P700755_001205</name>
</gene>
<protein>
    <submittedName>
        <fullName evidence="2">Retinol dehydrogenase</fullName>
    </submittedName>
</protein>
<dbReference type="EMBL" id="CP003879">
    <property type="protein sequence ID" value="AFU68148.1"/>
    <property type="molecule type" value="Genomic_DNA"/>
</dbReference>
<dbReference type="PANTHER" id="PTHR43157:SF31">
    <property type="entry name" value="PHOSPHATIDYLINOSITOL-GLYCAN BIOSYNTHESIS CLASS F PROTEIN"/>
    <property type="match status" value="1"/>
</dbReference>
<dbReference type="PANTHER" id="PTHR43157">
    <property type="entry name" value="PHOSPHATIDYLINOSITOL-GLYCAN BIOSYNTHESIS CLASS F PROTEIN-RELATED"/>
    <property type="match status" value="1"/>
</dbReference>
<evidence type="ECO:0000313" key="3">
    <source>
        <dbReference type="Proteomes" id="UP000008514"/>
    </source>
</evidence>
<dbReference type="PRINTS" id="PR00081">
    <property type="entry name" value="GDHRDH"/>
</dbReference>
<accession>K4IE75</accession>
<dbReference type="Proteomes" id="UP000008514">
    <property type="component" value="Chromosome"/>
</dbReference>
<dbReference type="eggNOG" id="COG1028">
    <property type="taxonomic scope" value="Bacteria"/>
</dbReference>
<dbReference type="InterPro" id="IPR036291">
    <property type="entry name" value="NAD(P)-bd_dom_sf"/>
</dbReference>